<evidence type="ECO:0000313" key="8">
    <source>
        <dbReference type="EMBL" id="TYB31353.1"/>
    </source>
</evidence>
<name>A0A5D0MIC8_9BACT</name>
<keyword evidence="2" id="KW-1003">Cell membrane</keyword>
<dbReference type="Proteomes" id="UP000324143">
    <property type="component" value="Unassembled WGS sequence"/>
</dbReference>
<dbReference type="Pfam" id="PF13520">
    <property type="entry name" value="AA_permease_2"/>
    <property type="match status" value="1"/>
</dbReference>
<dbReference type="EMBL" id="VSIX01000038">
    <property type="protein sequence ID" value="TYB31353.1"/>
    <property type="molecule type" value="Genomic_DNA"/>
</dbReference>
<evidence type="ECO:0000313" key="9">
    <source>
        <dbReference type="Proteomes" id="UP000324143"/>
    </source>
</evidence>
<dbReference type="InterPro" id="IPR016152">
    <property type="entry name" value="PTrfase/Anion_transptr"/>
</dbReference>
<sequence length="622" mass="69596">MDKNKILDKSITFLNAFSIAAGAMISSGLFVLPAVVYRQTGPSIILVYLVAGILMLPTMMSQSELATAMPKAGGAYFYIMRILGPQAGFIAGVANWFSIAMKSAFALVGIGTFLTLINPDTTEFHIRLLAAGAAVIFTLINLFSTKHSSKLQTFLLIFLLIILSLFIIGGYPEIKGEYFSNFFTKDINAFFAAVGAVFISFGGLTKIASMSEEIKDSAKNVPKAMFFAFFIMIIFYLLVITVVVGLLPHDQLVNTLTPISTAAKSFAGNIGVIITSIAAMLAFVTTANAGIMSASRAPLAMSRDGLIPEFFSKISSGQKTPYISILFTGFFMTAVILGLRIESLVKVASAFMLILFIMDNLSLIIIRNINLRNYKPTFKAPLAPYLQITAIIFYLLLLNEMGHKIMFMALIFIILSLLWYYFYARKKTFTQSALIMLVDKIMDKKLTEESGHKNIEEELFEILQQRNEIEEDFFDKSLKNGMAFDIDKKMEKDEFFKFLSSQMEKKIPMNKDEIYKQLCEREKLSTTNISEGLAIPHMIIPGKDIFELAIIRAKKGINWHEDSEPVKAVFVLLGSIDNRELHLKSLMAVAQLVQNNDFFDKWLDAQDEKDLKSTILLMPRNR</sequence>
<reference evidence="8" key="1">
    <citation type="submission" date="2019-08" db="EMBL/GenBank/DDBJ databases">
        <title>Genomic characterization of a novel candidate phylum (ARYD3) from a high temperature, high salinity tertiary oil reservoir in north central Oklahoma, USA.</title>
        <authorList>
            <person name="Youssef N.H."/>
            <person name="Yadav A."/>
            <person name="Elshahed M.S."/>
        </authorList>
    </citation>
    <scope>NUCLEOTIDE SEQUENCE [LARGE SCALE GENOMIC DNA]</scope>
    <source>
        <strain evidence="8">ARYD3</strain>
    </source>
</reference>
<dbReference type="Gene3D" id="3.40.930.10">
    <property type="entry name" value="Mannitol-specific EII, Chain A"/>
    <property type="match status" value="1"/>
</dbReference>
<evidence type="ECO:0000259" key="7">
    <source>
        <dbReference type="PROSITE" id="PS51094"/>
    </source>
</evidence>
<feature type="domain" description="PTS EIIA type-2" evidence="7">
    <location>
        <begin position="475"/>
        <end position="618"/>
    </location>
</feature>
<proteinExistence type="predicted"/>
<evidence type="ECO:0000256" key="3">
    <source>
        <dbReference type="ARBA" id="ARBA00022692"/>
    </source>
</evidence>
<dbReference type="PANTHER" id="PTHR42770">
    <property type="entry name" value="AMINO ACID TRANSPORTER-RELATED"/>
    <property type="match status" value="1"/>
</dbReference>
<dbReference type="Gene3D" id="1.20.1740.10">
    <property type="entry name" value="Amino acid/polyamine transporter I"/>
    <property type="match status" value="1"/>
</dbReference>
<dbReference type="InterPro" id="IPR050367">
    <property type="entry name" value="APC_superfamily"/>
</dbReference>
<feature type="transmembrane region" description="Helical" evidence="6">
    <location>
        <begin position="187"/>
        <end position="205"/>
    </location>
</feature>
<evidence type="ECO:0000256" key="5">
    <source>
        <dbReference type="ARBA" id="ARBA00023136"/>
    </source>
</evidence>
<dbReference type="GO" id="GO:0005886">
    <property type="term" value="C:plasma membrane"/>
    <property type="evidence" value="ECO:0007669"/>
    <property type="project" value="UniProtKB-SubCell"/>
</dbReference>
<dbReference type="PANTHER" id="PTHR42770:SF11">
    <property type="entry name" value="INNER MEMBRANE TRANSPORT PROTEIN YBAT"/>
    <property type="match status" value="1"/>
</dbReference>
<keyword evidence="5 6" id="KW-0472">Membrane</keyword>
<feature type="transmembrane region" description="Helical" evidence="6">
    <location>
        <begin position="347"/>
        <end position="366"/>
    </location>
</feature>
<protein>
    <submittedName>
        <fullName evidence="8">Amino acid permease</fullName>
    </submittedName>
</protein>
<feature type="transmembrane region" description="Helical" evidence="6">
    <location>
        <begin position="378"/>
        <end position="399"/>
    </location>
</feature>
<evidence type="ECO:0000256" key="4">
    <source>
        <dbReference type="ARBA" id="ARBA00022989"/>
    </source>
</evidence>
<evidence type="ECO:0000256" key="6">
    <source>
        <dbReference type="SAM" id="Phobius"/>
    </source>
</evidence>
<dbReference type="AlphaFoldDB" id="A0A5D0MIC8"/>
<keyword evidence="9" id="KW-1185">Reference proteome</keyword>
<comment type="subcellular location">
    <subcellularLocation>
        <location evidence="1">Cell membrane</location>
        <topology evidence="1">Multi-pass membrane protein</topology>
    </subcellularLocation>
</comment>
<feature type="transmembrane region" description="Helical" evidence="6">
    <location>
        <begin position="124"/>
        <end position="142"/>
    </location>
</feature>
<dbReference type="SUPFAM" id="SSF55804">
    <property type="entry name" value="Phoshotransferase/anion transport protein"/>
    <property type="match status" value="1"/>
</dbReference>
<comment type="caution">
    <text evidence="8">The sequence shown here is derived from an EMBL/GenBank/DDBJ whole genome shotgun (WGS) entry which is preliminary data.</text>
</comment>
<dbReference type="InterPro" id="IPR002178">
    <property type="entry name" value="PTS_EIIA_type-2_dom"/>
</dbReference>
<feature type="transmembrane region" description="Helical" evidence="6">
    <location>
        <begin position="154"/>
        <end position="172"/>
    </location>
</feature>
<dbReference type="GO" id="GO:0022857">
    <property type="term" value="F:transmembrane transporter activity"/>
    <property type="evidence" value="ECO:0007669"/>
    <property type="project" value="InterPro"/>
</dbReference>
<keyword evidence="4 6" id="KW-1133">Transmembrane helix</keyword>
<feature type="transmembrane region" description="Helical" evidence="6">
    <location>
        <begin position="89"/>
        <end position="118"/>
    </location>
</feature>
<evidence type="ECO:0000256" key="2">
    <source>
        <dbReference type="ARBA" id="ARBA00022475"/>
    </source>
</evidence>
<organism evidence="8 9">
    <name type="scientific">Candidatus Mcinerneyibacterium aminivorans</name>
    <dbReference type="NCBI Taxonomy" id="2703815"/>
    <lineage>
        <taxon>Bacteria</taxon>
        <taxon>Candidatus Macinerneyibacteriota</taxon>
        <taxon>Candidatus Mcinerneyibacteria</taxon>
        <taxon>Candidatus Mcinerneyibacteriales</taxon>
        <taxon>Candidatus Mcinerneyibacteriaceae</taxon>
        <taxon>Candidatus Mcinerneyibacterium</taxon>
    </lineage>
</organism>
<dbReference type="InterPro" id="IPR002293">
    <property type="entry name" value="AA/rel_permease1"/>
</dbReference>
<dbReference type="Pfam" id="PF00359">
    <property type="entry name" value="PTS_EIIA_2"/>
    <property type="match status" value="1"/>
</dbReference>
<evidence type="ECO:0000256" key="1">
    <source>
        <dbReference type="ARBA" id="ARBA00004651"/>
    </source>
</evidence>
<feature type="transmembrane region" description="Helical" evidence="6">
    <location>
        <begin position="322"/>
        <end position="341"/>
    </location>
</feature>
<feature type="transmembrane region" description="Helical" evidence="6">
    <location>
        <begin position="43"/>
        <end position="61"/>
    </location>
</feature>
<keyword evidence="3 6" id="KW-0812">Transmembrane</keyword>
<feature type="transmembrane region" description="Helical" evidence="6">
    <location>
        <begin position="12"/>
        <end position="37"/>
    </location>
</feature>
<feature type="transmembrane region" description="Helical" evidence="6">
    <location>
        <begin position="226"/>
        <end position="247"/>
    </location>
</feature>
<accession>A0A5D0MIC8</accession>
<dbReference type="PROSITE" id="PS51094">
    <property type="entry name" value="PTS_EIIA_TYPE_2"/>
    <property type="match status" value="1"/>
</dbReference>
<feature type="transmembrane region" description="Helical" evidence="6">
    <location>
        <begin position="267"/>
        <end position="291"/>
    </location>
</feature>
<feature type="transmembrane region" description="Helical" evidence="6">
    <location>
        <begin position="405"/>
        <end position="423"/>
    </location>
</feature>
<gene>
    <name evidence="8" type="ORF">FXF47_04560</name>
</gene>